<dbReference type="Gene3D" id="3.40.50.2300">
    <property type="match status" value="1"/>
</dbReference>
<evidence type="ECO:0008006" key="3">
    <source>
        <dbReference type="Google" id="ProtNLM"/>
    </source>
</evidence>
<name>A0A060IAC5_RHIET</name>
<dbReference type="Proteomes" id="UP000027180">
    <property type="component" value="Plasmid pRetIE4771d"/>
</dbReference>
<accession>A0A060IAC5</accession>
<sequence>MKSLNPVAGKTILIIGESGFLSNEAKRALIRRQASIAGPVVVSSAMERLSEGLEFEAVIIDIRISDQAMLWLNDWLETRRIPFVFAHHQQSQAPPGGFVLSGRSSDIDAVAAALFGPDASYYH</sequence>
<geneLocation type="plasmid" evidence="1 2">
    <name>pRetIE4771d</name>
</geneLocation>
<gene>
    <name evidence="1" type="ORF">IE4771_PD00054</name>
</gene>
<evidence type="ECO:0000313" key="2">
    <source>
        <dbReference type="Proteomes" id="UP000027180"/>
    </source>
</evidence>
<organism evidence="1 2">
    <name type="scientific">Rhizobium etli bv. mimosae str. IE4771</name>
    <dbReference type="NCBI Taxonomy" id="1432050"/>
    <lineage>
        <taxon>Bacteria</taxon>
        <taxon>Pseudomonadati</taxon>
        <taxon>Pseudomonadota</taxon>
        <taxon>Alphaproteobacteria</taxon>
        <taxon>Hyphomicrobiales</taxon>
        <taxon>Rhizobiaceae</taxon>
        <taxon>Rhizobium/Agrobacterium group</taxon>
        <taxon>Rhizobium</taxon>
    </lineage>
</organism>
<reference evidence="1 2" key="1">
    <citation type="submission" date="2013-12" db="EMBL/GenBank/DDBJ databases">
        <title>Complete genome sequence of Rhizobium etli bv. mimosae IE4771.</title>
        <authorList>
            <person name="Bustos P."/>
            <person name="Santamaria R.I."/>
            <person name="Lozano L."/>
            <person name="Ormeno-Orrillo E."/>
            <person name="Rogel M.A."/>
            <person name="Romero D."/>
            <person name="Cevallos M.A."/>
            <person name="Martinez-Romero E."/>
            <person name="Gonzalez V."/>
        </authorList>
    </citation>
    <scope>NUCLEOTIDE SEQUENCE [LARGE SCALE GENOMIC DNA]</scope>
    <source>
        <strain evidence="1 2">IE4771</strain>
        <plasmid evidence="2">Plasmid pRetIE4771d</plasmid>
    </source>
</reference>
<dbReference type="AlphaFoldDB" id="A0A060IAC5"/>
<evidence type="ECO:0000313" key="1">
    <source>
        <dbReference type="EMBL" id="AIC30609.1"/>
    </source>
</evidence>
<proteinExistence type="predicted"/>
<dbReference type="HOGENOM" id="CLU_2013418_0_0_5"/>
<dbReference type="OrthoDB" id="8401235at2"/>
<keyword evidence="1" id="KW-0614">Plasmid</keyword>
<dbReference type="KEGG" id="rei:IE4771_PD00054"/>
<dbReference type="RefSeq" id="WP_010044536.1">
    <property type="nucleotide sequence ID" value="NZ_CP006990.1"/>
</dbReference>
<dbReference type="EMBL" id="CP006990">
    <property type="protein sequence ID" value="AIC30609.1"/>
    <property type="molecule type" value="Genomic_DNA"/>
</dbReference>
<protein>
    <recommendedName>
        <fullName evidence="3">Response regulator CheY-like domain-containing protein</fullName>
    </recommendedName>
</protein>